<gene>
    <name evidence="1" type="ORF">CEXT_260801</name>
</gene>
<protein>
    <submittedName>
        <fullName evidence="1">Uncharacterized protein</fullName>
    </submittedName>
</protein>
<name>A0AAV4ND50_CAEEX</name>
<evidence type="ECO:0000313" key="2">
    <source>
        <dbReference type="Proteomes" id="UP001054945"/>
    </source>
</evidence>
<organism evidence="1 2">
    <name type="scientific">Caerostris extrusa</name>
    <name type="common">Bark spider</name>
    <name type="synonym">Caerostris bankana</name>
    <dbReference type="NCBI Taxonomy" id="172846"/>
    <lineage>
        <taxon>Eukaryota</taxon>
        <taxon>Metazoa</taxon>
        <taxon>Ecdysozoa</taxon>
        <taxon>Arthropoda</taxon>
        <taxon>Chelicerata</taxon>
        <taxon>Arachnida</taxon>
        <taxon>Araneae</taxon>
        <taxon>Araneomorphae</taxon>
        <taxon>Entelegynae</taxon>
        <taxon>Araneoidea</taxon>
        <taxon>Araneidae</taxon>
        <taxon>Caerostris</taxon>
    </lineage>
</organism>
<sequence length="25" mass="2915">MAGYQSSIQSETYHRKQLYLVSDIP</sequence>
<proteinExistence type="predicted"/>
<accession>A0AAV4ND50</accession>
<evidence type="ECO:0000313" key="1">
    <source>
        <dbReference type="EMBL" id="GIX82418.1"/>
    </source>
</evidence>
<dbReference type="AlphaFoldDB" id="A0AAV4ND50"/>
<keyword evidence="2" id="KW-1185">Reference proteome</keyword>
<dbReference type="EMBL" id="BPLR01020782">
    <property type="protein sequence ID" value="GIX82418.1"/>
    <property type="molecule type" value="Genomic_DNA"/>
</dbReference>
<dbReference type="Proteomes" id="UP001054945">
    <property type="component" value="Unassembled WGS sequence"/>
</dbReference>
<feature type="non-terminal residue" evidence="1">
    <location>
        <position position="25"/>
    </location>
</feature>
<reference evidence="1 2" key="1">
    <citation type="submission" date="2021-06" db="EMBL/GenBank/DDBJ databases">
        <title>Caerostris extrusa draft genome.</title>
        <authorList>
            <person name="Kono N."/>
            <person name="Arakawa K."/>
        </authorList>
    </citation>
    <scope>NUCLEOTIDE SEQUENCE [LARGE SCALE GENOMIC DNA]</scope>
</reference>
<comment type="caution">
    <text evidence="1">The sequence shown here is derived from an EMBL/GenBank/DDBJ whole genome shotgun (WGS) entry which is preliminary data.</text>
</comment>